<dbReference type="SFLD" id="SFLDG00358">
    <property type="entry name" value="Main_(cytGST)"/>
    <property type="match status" value="1"/>
</dbReference>
<dbReference type="InterPro" id="IPR045073">
    <property type="entry name" value="Omega/Tau-like"/>
</dbReference>
<dbReference type="CDD" id="cd03185">
    <property type="entry name" value="GST_C_Tau"/>
    <property type="match status" value="3"/>
</dbReference>
<evidence type="ECO:0000313" key="7">
    <source>
        <dbReference type="EMBL" id="KAK9994343.1"/>
    </source>
</evidence>
<evidence type="ECO:0000259" key="6">
    <source>
        <dbReference type="PROSITE" id="PS50405"/>
    </source>
</evidence>
<comment type="catalytic activity">
    <reaction evidence="3">
        <text>RX + glutathione = an S-substituted glutathione + a halide anion + H(+)</text>
        <dbReference type="Rhea" id="RHEA:16437"/>
        <dbReference type="ChEBI" id="CHEBI:15378"/>
        <dbReference type="ChEBI" id="CHEBI:16042"/>
        <dbReference type="ChEBI" id="CHEBI:17792"/>
        <dbReference type="ChEBI" id="CHEBI:57925"/>
        <dbReference type="ChEBI" id="CHEBI:90779"/>
        <dbReference type="EC" id="2.5.1.18"/>
    </reaction>
</comment>
<proteinExistence type="predicted"/>
<evidence type="ECO:0000256" key="2">
    <source>
        <dbReference type="ARBA" id="ARBA00022679"/>
    </source>
</evidence>
<dbReference type="Gene3D" id="3.40.30.10">
    <property type="entry name" value="Glutaredoxin"/>
    <property type="match status" value="2"/>
</dbReference>
<dbReference type="InterPro" id="IPR004046">
    <property type="entry name" value="GST_C"/>
</dbReference>
<feature type="domain" description="GST N-terminal" evidence="5">
    <location>
        <begin position="4"/>
        <end position="66"/>
    </location>
</feature>
<feature type="coiled-coil region" evidence="4">
    <location>
        <begin position="237"/>
        <end position="264"/>
    </location>
</feature>
<dbReference type="SFLD" id="SFLDS00019">
    <property type="entry name" value="Glutathione_Transferase_(cytos"/>
    <property type="match status" value="3"/>
</dbReference>
<keyword evidence="8" id="KW-1185">Reference proteome</keyword>
<feature type="domain" description="GST C-terminal" evidence="6">
    <location>
        <begin position="214"/>
        <end position="334"/>
    </location>
</feature>
<sequence length="487" mass="55458">MAEDSVKLLGYWASPFAIRVKWALKLKGIQYQYVEEDLQILVHDDKPLAESLIILEYIDEVWKQNPLLPIDPYERAKARFWAKFADDKCVPAVMAAFNKKGEEQKKAAKEARENLKTLESGLEGRRFFGGETIGFVDIAAGWIGCWARMTGEIIGIKLIDAETMPLLDAWFKDFLEVPLIKEFLVHDDKPLAESLIILEYIDEVWKQNPLLPIDPYERAKARFWAKFADDKCVPALMAAFSKKGEEQEKAAKEARENLKTLESGLEGKRFFGGETIGFVDIAAGWIGCWARMTGEIIGIKLIDAETMPLLDAWFKDFLEVPLIKEFLVHDDKPLAESLINLEYIDEVWKQNPLLPTDPYERAKAQFWAKFADDKCVPALMAAFSKNGEEQERAVKEACENLKILESGLEGKRFFGGETIGFVDIAAGWIGCWAQMTGEIIGIKLIDAETMPLLDAWFQDFLEIPLIKECMPPQDKLLEHIKELHKKF</sequence>
<dbReference type="PANTHER" id="PTHR11260">
    <property type="entry name" value="GLUTATHIONE S-TRANSFERASE, GST, SUPERFAMILY, GST DOMAIN CONTAINING"/>
    <property type="match status" value="1"/>
</dbReference>
<accession>A0AAW2C8F4</accession>
<evidence type="ECO:0000256" key="4">
    <source>
        <dbReference type="SAM" id="Coils"/>
    </source>
</evidence>
<dbReference type="Gene3D" id="1.20.1050.10">
    <property type="match status" value="3"/>
</dbReference>
<gene>
    <name evidence="7" type="ORF">SO802_024046</name>
</gene>
<feature type="domain" description="GST C-terminal" evidence="6">
    <location>
        <begin position="357"/>
        <end position="483"/>
    </location>
</feature>
<dbReference type="EMBL" id="JAZDWU010000008">
    <property type="protein sequence ID" value="KAK9994343.1"/>
    <property type="molecule type" value="Genomic_DNA"/>
</dbReference>
<dbReference type="InterPro" id="IPR036249">
    <property type="entry name" value="Thioredoxin-like_sf"/>
</dbReference>
<dbReference type="InterPro" id="IPR045074">
    <property type="entry name" value="GST_C_Tau"/>
</dbReference>
<evidence type="ECO:0000256" key="1">
    <source>
        <dbReference type="ARBA" id="ARBA00012452"/>
    </source>
</evidence>
<dbReference type="GO" id="GO:0004364">
    <property type="term" value="F:glutathione transferase activity"/>
    <property type="evidence" value="ECO:0007669"/>
    <property type="project" value="UniProtKB-EC"/>
</dbReference>
<name>A0AAW2C8F4_9ROSI</name>
<protein>
    <recommendedName>
        <fullName evidence="1">glutathione transferase</fullName>
        <ecNumber evidence="1">2.5.1.18</ecNumber>
    </recommendedName>
</protein>
<dbReference type="Proteomes" id="UP001459277">
    <property type="component" value="Unassembled WGS sequence"/>
</dbReference>
<dbReference type="FunFam" id="1.20.1050.10:FF:000012">
    <property type="entry name" value="Tau class glutathione S-transferase"/>
    <property type="match status" value="3"/>
</dbReference>
<organism evidence="7 8">
    <name type="scientific">Lithocarpus litseifolius</name>
    <dbReference type="NCBI Taxonomy" id="425828"/>
    <lineage>
        <taxon>Eukaryota</taxon>
        <taxon>Viridiplantae</taxon>
        <taxon>Streptophyta</taxon>
        <taxon>Embryophyta</taxon>
        <taxon>Tracheophyta</taxon>
        <taxon>Spermatophyta</taxon>
        <taxon>Magnoliopsida</taxon>
        <taxon>eudicotyledons</taxon>
        <taxon>Gunneridae</taxon>
        <taxon>Pentapetalae</taxon>
        <taxon>rosids</taxon>
        <taxon>fabids</taxon>
        <taxon>Fagales</taxon>
        <taxon>Fagaceae</taxon>
        <taxon>Lithocarpus</taxon>
    </lineage>
</organism>
<dbReference type="Pfam" id="PF00043">
    <property type="entry name" value="GST_C"/>
    <property type="match status" value="3"/>
</dbReference>
<dbReference type="SUPFAM" id="SSF52833">
    <property type="entry name" value="Thioredoxin-like"/>
    <property type="match status" value="1"/>
</dbReference>
<evidence type="ECO:0000256" key="3">
    <source>
        <dbReference type="ARBA" id="ARBA00047960"/>
    </source>
</evidence>
<dbReference type="PANTHER" id="PTHR11260:SF695">
    <property type="entry name" value="GLUTATHIONE TRANSFERASE"/>
    <property type="match status" value="1"/>
</dbReference>
<feature type="domain" description="GST C-terminal" evidence="6">
    <location>
        <begin position="71"/>
        <end position="191"/>
    </location>
</feature>
<reference evidence="7 8" key="1">
    <citation type="submission" date="2024-01" db="EMBL/GenBank/DDBJ databases">
        <title>A telomere-to-telomere, gap-free genome of sweet tea (Lithocarpus litseifolius).</title>
        <authorList>
            <person name="Zhou J."/>
        </authorList>
    </citation>
    <scope>NUCLEOTIDE SEQUENCE [LARGE SCALE GENOMIC DNA]</scope>
    <source>
        <strain evidence="7">Zhou-2022a</strain>
        <tissue evidence="7">Leaf</tissue>
    </source>
</reference>
<dbReference type="InterPro" id="IPR004045">
    <property type="entry name" value="Glutathione_S-Trfase_N"/>
</dbReference>
<dbReference type="EC" id="2.5.1.18" evidence="1"/>
<dbReference type="InterPro" id="IPR010987">
    <property type="entry name" value="Glutathione-S-Trfase_C-like"/>
</dbReference>
<keyword evidence="2" id="KW-0808">Transferase</keyword>
<dbReference type="GO" id="GO:0005737">
    <property type="term" value="C:cytoplasm"/>
    <property type="evidence" value="ECO:0007669"/>
    <property type="project" value="TreeGrafter"/>
</dbReference>
<dbReference type="PROSITE" id="PS50404">
    <property type="entry name" value="GST_NTER"/>
    <property type="match status" value="1"/>
</dbReference>
<dbReference type="AlphaFoldDB" id="A0AAW2C8F4"/>
<feature type="coiled-coil region" evidence="4">
    <location>
        <begin position="94"/>
        <end position="121"/>
    </location>
</feature>
<dbReference type="SFLD" id="SFLDG01152">
    <property type="entry name" value="Main.3:_Omega-_and_Tau-like"/>
    <property type="match status" value="1"/>
</dbReference>
<keyword evidence="4" id="KW-0175">Coiled coil</keyword>
<evidence type="ECO:0000313" key="8">
    <source>
        <dbReference type="Proteomes" id="UP001459277"/>
    </source>
</evidence>
<dbReference type="GO" id="GO:0006749">
    <property type="term" value="P:glutathione metabolic process"/>
    <property type="evidence" value="ECO:0007669"/>
    <property type="project" value="InterPro"/>
</dbReference>
<dbReference type="InterPro" id="IPR036282">
    <property type="entry name" value="Glutathione-S-Trfase_C_sf"/>
</dbReference>
<evidence type="ECO:0000259" key="5">
    <source>
        <dbReference type="PROSITE" id="PS50404"/>
    </source>
</evidence>
<comment type="caution">
    <text evidence="7">The sequence shown here is derived from an EMBL/GenBank/DDBJ whole genome shotgun (WGS) entry which is preliminary data.</text>
</comment>
<dbReference type="InterPro" id="IPR040079">
    <property type="entry name" value="Glutathione_S-Trfase"/>
</dbReference>
<dbReference type="PROSITE" id="PS50405">
    <property type="entry name" value="GST_CTER"/>
    <property type="match status" value="3"/>
</dbReference>
<dbReference type="SUPFAM" id="SSF47616">
    <property type="entry name" value="GST C-terminal domain-like"/>
    <property type="match status" value="3"/>
</dbReference>